<keyword evidence="2" id="KW-1185">Reference proteome</keyword>
<dbReference type="InterPro" id="IPR036412">
    <property type="entry name" value="HAD-like_sf"/>
</dbReference>
<organism evidence="1 2">
    <name type="scientific">Cyanobium usitatum str. Tous</name>
    <dbReference type="NCBI Taxonomy" id="2116684"/>
    <lineage>
        <taxon>Bacteria</taxon>
        <taxon>Bacillati</taxon>
        <taxon>Cyanobacteriota</taxon>
        <taxon>Cyanophyceae</taxon>
        <taxon>Synechococcales</taxon>
        <taxon>Prochlorococcaceae</taxon>
        <taxon>Cyanobium</taxon>
    </lineage>
</organism>
<dbReference type="EMBL" id="PXXO01000009">
    <property type="protein sequence ID" value="PSJ04812.1"/>
    <property type="molecule type" value="Genomic_DNA"/>
</dbReference>
<dbReference type="InterPro" id="IPR050155">
    <property type="entry name" value="HAD-like_hydrolase_sf"/>
</dbReference>
<dbReference type="GO" id="GO:0008967">
    <property type="term" value="F:phosphoglycolate phosphatase activity"/>
    <property type="evidence" value="ECO:0007669"/>
    <property type="project" value="TreeGrafter"/>
</dbReference>
<dbReference type="Proteomes" id="UP000243002">
    <property type="component" value="Unassembled WGS sequence"/>
</dbReference>
<dbReference type="OrthoDB" id="368044at2"/>
<dbReference type="PANTHER" id="PTHR43434">
    <property type="entry name" value="PHOSPHOGLYCOLATE PHOSPHATASE"/>
    <property type="match status" value="1"/>
</dbReference>
<dbReference type="SUPFAM" id="SSF56784">
    <property type="entry name" value="HAD-like"/>
    <property type="match status" value="1"/>
</dbReference>
<dbReference type="RefSeq" id="WP_106632376.1">
    <property type="nucleotide sequence ID" value="NZ_PXXO01000009.1"/>
</dbReference>
<dbReference type="AlphaFoldDB" id="A0A2P7MUD8"/>
<accession>A0A2P7MUD8</accession>
<dbReference type="PANTHER" id="PTHR43434:SF21">
    <property type="entry name" value="SLL0295 PROTEIN"/>
    <property type="match status" value="1"/>
</dbReference>
<dbReference type="InterPro" id="IPR023214">
    <property type="entry name" value="HAD_sf"/>
</dbReference>
<keyword evidence="1" id="KW-0378">Hydrolase</keyword>
<dbReference type="Gene3D" id="3.40.50.1000">
    <property type="entry name" value="HAD superfamily/HAD-like"/>
    <property type="match status" value="1"/>
</dbReference>
<dbReference type="Pfam" id="PF00702">
    <property type="entry name" value="Hydrolase"/>
    <property type="match status" value="1"/>
</dbReference>
<evidence type="ECO:0000313" key="2">
    <source>
        <dbReference type="Proteomes" id="UP000243002"/>
    </source>
</evidence>
<gene>
    <name evidence="1" type="ORF">C7K55_08875</name>
</gene>
<name>A0A2P7MUD8_9CYAN</name>
<evidence type="ECO:0000313" key="1">
    <source>
        <dbReference type="EMBL" id="PSJ04812.1"/>
    </source>
</evidence>
<comment type="caution">
    <text evidence="1">The sequence shown here is derived from an EMBL/GenBank/DDBJ whole genome shotgun (WGS) entry which is preliminary data.</text>
</comment>
<sequence>MSFAPPAATGFWAKSGPLIVFDFDGVLMDGMPEYWWSARAAALQLAPELVLPEQAPAGFTSLRPLIHKGWEMVLMAAELGRPDLNLEELLADYDGALPAALARWGWQPERLQRQLEQVRNAAIAEAPAAWLSRHRLYPGVKERLQRLGQEGADWMVLTTKGAAFAARLLAAAALEPSALYGHEHGSKPEVLHQLLDHGRPLWFVEDRRPTLATVRADSRLASVRCFLVSWGYLCPQDAEALPADIGWLTPELFAAPLAQWPQ</sequence>
<reference evidence="1 2" key="1">
    <citation type="journal article" date="2018" name="Environ. Microbiol.">
        <title>Ecological and genomic features of two widespread freshwater picocyanobacteria.</title>
        <authorList>
            <person name="Cabello-Yeves P.J."/>
            <person name="Picazo A."/>
            <person name="Camacho A."/>
            <person name="Callieri C."/>
            <person name="Rosselli R."/>
            <person name="Roda-Garcia J.J."/>
            <person name="Coutinho F.H."/>
            <person name="Rodriguez-Valera F."/>
        </authorList>
    </citation>
    <scope>NUCLEOTIDE SEQUENCE [LARGE SCALE GENOMIC DNA]</scope>
    <source>
        <strain evidence="1 2">Tous</strain>
    </source>
</reference>
<proteinExistence type="predicted"/>
<protein>
    <submittedName>
        <fullName evidence="1">HAD family hydrolase</fullName>
    </submittedName>
</protein>
<dbReference type="GO" id="GO:0006281">
    <property type="term" value="P:DNA repair"/>
    <property type="evidence" value="ECO:0007669"/>
    <property type="project" value="TreeGrafter"/>
</dbReference>
<dbReference type="GO" id="GO:0005829">
    <property type="term" value="C:cytosol"/>
    <property type="evidence" value="ECO:0007669"/>
    <property type="project" value="TreeGrafter"/>
</dbReference>